<evidence type="ECO:0000256" key="9">
    <source>
        <dbReference type="SAM" id="Coils"/>
    </source>
</evidence>
<comment type="subcellular location">
    <subcellularLocation>
        <location evidence="1">Cell membrane</location>
        <topology evidence="1">Multi-pass membrane protein</topology>
    </subcellularLocation>
</comment>
<dbReference type="InterPro" id="IPR004090">
    <property type="entry name" value="Chemotax_Me-accpt_rcpt"/>
</dbReference>
<dbReference type="InterPro" id="IPR004089">
    <property type="entry name" value="MCPsignal_dom"/>
</dbReference>
<dbReference type="GO" id="GO:0006935">
    <property type="term" value="P:chemotaxis"/>
    <property type="evidence" value="ECO:0007669"/>
    <property type="project" value="InterPro"/>
</dbReference>
<dbReference type="SUPFAM" id="SSF58104">
    <property type="entry name" value="Methyl-accepting chemotaxis protein (MCP) signaling domain"/>
    <property type="match status" value="1"/>
</dbReference>
<dbReference type="PRINTS" id="PR00260">
    <property type="entry name" value="CHEMTRNSDUCR"/>
</dbReference>
<comment type="similarity">
    <text evidence="7">Belongs to the methyl-accepting chemotaxis (MCP) protein family.</text>
</comment>
<reference evidence="13 14" key="1">
    <citation type="journal article" date="2006" name="Mol. Plant Microbe Interact.">
        <title>Identification of open reading frames unique to a select agent: Ralstonia solanacearum race 3 biovar 2.</title>
        <authorList>
            <person name="Gabriel D.W."/>
            <person name="Allen C."/>
            <person name="Schell M."/>
            <person name="Denny T.P."/>
            <person name="Greenberg J.T."/>
            <person name="Duan Y.P."/>
            <person name="Flores-Cruz Z."/>
            <person name="Huang Q."/>
            <person name="Clifford J.M."/>
            <person name="Presting G."/>
            <person name="Gonzalez E.T."/>
            <person name="Reddy J."/>
            <person name="Elphinstone J."/>
            <person name="Swanson J."/>
            <person name="Yao J."/>
            <person name="Mulholland V."/>
            <person name="Liu L."/>
            <person name="Farmerie W."/>
            <person name="Patnaikuni M."/>
            <person name="Balogh B."/>
            <person name="Norman D."/>
            <person name="Alvarez A."/>
            <person name="Castillo J.A."/>
            <person name="Jones J."/>
            <person name="Saddler G."/>
            <person name="Walunas T."/>
            <person name="Zhukov A."/>
            <person name="Mikhailova N."/>
        </authorList>
    </citation>
    <scope>NUCLEOTIDE SEQUENCE [LARGE SCALE GENOMIC DNA]</scope>
    <source>
        <strain evidence="13 14">UW551</strain>
    </source>
</reference>
<keyword evidence="8" id="KW-0807">Transducer</keyword>
<evidence type="ECO:0000256" key="10">
    <source>
        <dbReference type="SAM" id="MobiDB-lite"/>
    </source>
</evidence>
<accession>A0AB33VE35</accession>
<feature type="domain" description="Methyl-accepting transducer" evidence="12">
    <location>
        <begin position="282"/>
        <end position="511"/>
    </location>
</feature>
<dbReference type="CDD" id="cd18774">
    <property type="entry name" value="PDC2_HK_sensor"/>
    <property type="match status" value="1"/>
</dbReference>
<evidence type="ECO:0000256" key="3">
    <source>
        <dbReference type="ARBA" id="ARBA00022481"/>
    </source>
</evidence>
<evidence type="ECO:0000256" key="2">
    <source>
        <dbReference type="ARBA" id="ARBA00022475"/>
    </source>
</evidence>
<dbReference type="GO" id="GO:0005886">
    <property type="term" value="C:plasma membrane"/>
    <property type="evidence" value="ECO:0007669"/>
    <property type="project" value="UniProtKB-SubCell"/>
</dbReference>
<keyword evidence="6 11" id="KW-0472">Membrane</keyword>
<sequence length="644" mass="68170">MPRGVSAYGDLGMSKLSFRQKLWLPLAFSLIALTLLSVFYAYQARGIRIEERKNNLVSVTSMALNLVKQYDDLVRGGVLTKEEAQKQALERFRALRYDKDGYFTITRSDNVVVMHPIKPEFIGKDQSGFKDAQGNSVYVNLTGAARQPNGGFTSYVWPHVGGTELVPKTAYALRYEPWDWVFSTGAYMDDINAAFMTSLYESGGLLLLAGTVLVLLAGVANRGLQRTLGGDPAYAAEVANRIAGGDLSVEIATRPDDRDSLLYAMGRMRGALVQTIGRIRGASETIGTATREIASGNLDLSSRTEQQASSLEETASAMEELMSTVQQNADNANQANQLAVSASDVAVRGGDVVSRVVETMGSINASSRKIVDIIGVIDGIAFQTNILALNAAVEAARAGEQGRGFAVVAGEVRSLAQRSAAAAKEIKALIDDSVTNVDAGSTLVEEAGTTMREIVASVRRVTDIVGEITAASQEQRSGIEEVSHAVTQLDDATQQNAALVEQAAAAAQSLQEQADSLTQVVAQFRLDPTMPTVPAVRHVVAKAEPVIAAPAARAVEAASVASVAPVSVPAQAAQAAQAARREPVKPSAEAAKPKLQPRKAPVLAKRTAKPAVAPAPVPAESPKPDKPKPQPLVAAGDAADWETF</sequence>
<dbReference type="SMART" id="SM01049">
    <property type="entry name" value="Cache_2"/>
    <property type="match status" value="1"/>
</dbReference>
<feature type="transmembrane region" description="Helical" evidence="11">
    <location>
        <begin position="22"/>
        <end position="42"/>
    </location>
</feature>
<evidence type="ECO:0000256" key="6">
    <source>
        <dbReference type="ARBA" id="ARBA00023136"/>
    </source>
</evidence>
<evidence type="ECO:0000313" key="14">
    <source>
        <dbReference type="Proteomes" id="UP000005933"/>
    </source>
</evidence>
<keyword evidence="9" id="KW-0175">Coiled coil</keyword>
<proteinExistence type="inferred from homology"/>
<feature type="coiled-coil region" evidence="9">
    <location>
        <begin position="489"/>
        <end position="527"/>
    </location>
</feature>
<dbReference type="AlphaFoldDB" id="A0AB33VE35"/>
<dbReference type="Proteomes" id="UP000005933">
    <property type="component" value="Unassembled WGS sequence"/>
</dbReference>
<evidence type="ECO:0000313" key="13">
    <source>
        <dbReference type="EMBL" id="EAP72229.1"/>
    </source>
</evidence>
<evidence type="ECO:0000256" key="7">
    <source>
        <dbReference type="ARBA" id="ARBA00029447"/>
    </source>
</evidence>
<organism evidence="13 14">
    <name type="scientific">Ralstonia solanacearum (strain UW551)</name>
    <dbReference type="NCBI Taxonomy" id="342110"/>
    <lineage>
        <taxon>Bacteria</taxon>
        <taxon>Pseudomonadati</taxon>
        <taxon>Pseudomonadota</taxon>
        <taxon>Betaproteobacteria</taxon>
        <taxon>Burkholderiales</taxon>
        <taxon>Burkholderiaceae</taxon>
        <taxon>Ralstonia</taxon>
        <taxon>Ralstonia solanacearum species complex</taxon>
    </lineage>
</organism>
<dbReference type="GO" id="GO:0007165">
    <property type="term" value="P:signal transduction"/>
    <property type="evidence" value="ECO:0007669"/>
    <property type="project" value="UniProtKB-KW"/>
</dbReference>
<dbReference type="Pfam" id="PF17200">
    <property type="entry name" value="sCache_2"/>
    <property type="match status" value="1"/>
</dbReference>
<keyword evidence="3" id="KW-0488">Methylation</keyword>
<keyword evidence="5 11" id="KW-1133">Transmembrane helix</keyword>
<dbReference type="Gene3D" id="3.30.450.20">
    <property type="entry name" value="PAS domain"/>
    <property type="match status" value="1"/>
</dbReference>
<dbReference type="GO" id="GO:0004888">
    <property type="term" value="F:transmembrane signaling receptor activity"/>
    <property type="evidence" value="ECO:0007669"/>
    <property type="project" value="InterPro"/>
</dbReference>
<dbReference type="Gene3D" id="1.10.287.950">
    <property type="entry name" value="Methyl-accepting chemotaxis protein"/>
    <property type="match status" value="1"/>
</dbReference>
<dbReference type="PROSITE" id="PS50111">
    <property type="entry name" value="CHEMOTAXIS_TRANSDUC_2"/>
    <property type="match status" value="1"/>
</dbReference>
<dbReference type="FunFam" id="1.10.287.950:FF:000001">
    <property type="entry name" value="Methyl-accepting chemotaxis sensory transducer"/>
    <property type="match status" value="1"/>
</dbReference>
<keyword evidence="4 11" id="KW-0812">Transmembrane</keyword>
<evidence type="ECO:0000259" key="12">
    <source>
        <dbReference type="PROSITE" id="PS50111"/>
    </source>
</evidence>
<feature type="transmembrane region" description="Helical" evidence="11">
    <location>
        <begin position="205"/>
        <end position="224"/>
    </location>
</feature>
<dbReference type="InterPro" id="IPR051310">
    <property type="entry name" value="MCP_chemotaxis"/>
</dbReference>
<feature type="region of interest" description="Disordered" evidence="10">
    <location>
        <begin position="577"/>
        <end position="644"/>
    </location>
</feature>
<keyword evidence="2" id="KW-1003">Cell membrane</keyword>
<name>A0AB33VE35_RALSU</name>
<dbReference type="CDD" id="cd11386">
    <property type="entry name" value="MCP_signal"/>
    <property type="match status" value="1"/>
</dbReference>
<evidence type="ECO:0000256" key="5">
    <source>
        <dbReference type="ARBA" id="ARBA00022989"/>
    </source>
</evidence>
<evidence type="ECO:0000256" key="8">
    <source>
        <dbReference type="PROSITE-ProRule" id="PRU00284"/>
    </source>
</evidence>
<dbReference type="SMART" id="SM00283">
    <property type="entry name" value="MA"/>
    <property type="match status" value="1"/>
</dbReference>
<dbReference type="EMBL" id="AAKL01000033">
    <property type="protein sequence ID" value="EAP72229.1"/>
    <property type="molecule type" value="Genomic_DNA"/>
</dbReference>
<dbReference type="InterPro" id="IPR033480">
    <property type="entry name" value="sCache_2"/>
</dbReference>
<dbReference type="PANTHER" id="PTHR43531">
    <property type="entry name" value="PROTEIN ICFG"/>
    <property type="match status" value="1"/>
</dbReference>
<evidence type="ECO:0000256" key="1">
    <source>
        <dbReference type="ARBA" id="ARBA00004651"/>
    </source>
</evidence>
<evidence type="ECO:0000256" key="11">
    <source>
        <dbReference type="SAM" id="Phobius"/>
    </source>
</evidence>
<comment type="caution">
    <text evidence="13">The sequence shown here is derived from an EMBL/GenBank/DDBJ whole genome shotgun (WGS) entry which is preliminary data.</text>
</comment>
<dbReference type="Pfam" id="PF00015">
    <property type="entry name" value="MCPsignal"/>
    <property type="match status" value="1"/>
</dbReference>
<dbReference type="PANTHER" id="PTHR43531:SF14">
    <property type="entry name" value="METHYL-ACCEPTING CHEMOTAXIS PROTEIN I-RELATED"/>
    <property type="match status" value="1"/>
</dbReference>
<evidence type="ECO:0000256" key="4">
    <source>
        <dbReference type="ARBA" id="ARBA00022692"/>
    </source>
</evidence>
<feature type="coiled-coil region" evidence="9">
    <location>
        <begin position="301"/>
        <end position="335"/>
    </location>
</feature>
<protein>
    <submittedName>
        <fullName evidence="13">Probable transmembrane methyl-accepting chemotaxis protein</fullName>
    </submittedName>
</protein>
<gene>
    <name evidence="13" type="ORF">RRSL_01922</name>
</gene>